<dbReference type="PANTHER" id="PTHR30520:SF2">
    <property type="entry name" value="INNER MEMBRANE PROTEIN YFDC"/>
    <property type="match status" value="1"/>
</dbReference>
<dbReference type="PANTHER" id="PTHR30520">
    <property type="entry name" value="FORMATE TRANSPORTER-RELATED"/>
    <property type="match status" value="1"/>
</dbReference>
<sequence>MSVDHAREELGRSDAPAEDEVVEAFDRIVGEGAQRLHRTWREVLTTGLAGGLEVGVGVLALLAVYAETGSHLLAGLAFSIGFIALLLARSELFTEGFLVPVTAVVAGRAGVSQLAKLWGGTLVANLIGGWLVMWVVVHALPELGTTAVESSLEFVDAPLDLQSVCLAFLAGSTITLMTRMQHGAETEGAKLVAAVAGAFVLAGLVLFHSILDSLIIFGALHAGAPFGYVDWLAWFWYVTLLNMAGGLLVVTLLRLVRSKELIEQEREEVHAGH</sequence>
<dbReference type="Pfam" id="PF01226">
    <property type="entry name" value="Form_Nir_trans"/>
    <property type="match status" value="1"/>
</dbReference>
<feature type="transmembrane region" description="Helical" evidence="5">
    <location>
        <begin position="191"/>
        <end position="211"/>
    </location>
</feature>
<keyword evidence="3 5" id="KW-1133">Transmembrane helix</keyword>
<evidence type="ECO:0000313" key="7">
    <source>
        <dbReference type="Proteomes" id="UP000219482"/>
    </source>
</evidence>
<evidence type="ECO:0000256" key="3">
    <source>
        <dbReference type="ARBA" id="ARBA00022989"/>
    </source>
</evidence>
<evidence type="ECO:0000256" key="2">
    <source>
        <dbReference type="ARBA" id="ARBA00022692"/>
    </source>
</evidence>
<comment type="subcellular location">
    <subcellularLocation>
        <location evidence="1">Membrane</location>
        <topology evidence="1">Multi-pass membrane protein</topology>
    </subcellularLocation>
</comment>
<evidence type="ECO:0000313" key="6">
    <source>
        <dbReference type="EMBL" id="SOE01331.1"/>
    </source>
</evidence>
<feature type="transmembrane region" description="Helical" evidence="5">
    <location>
        <begin position="161"/>
        <end position="179"/>
    </location>
</feature>
<evidence type="ECO:0000256" key="5">
    <source>
        <dbReference type="SAM" id="Phobius"/>
    </source>
</evidence>
<evidence type="ECO:0000256" key="1">
    <source>
        <dbReference type="ARBA" id="ARBA00004141"/>
    </source>
</evidence>
<dbReference type="Gene3D" id="1.20.1080.10">
    <property type="entry name" value="Glycerol uptake facilitator protein"/>
    <property type="match status" value="1"/>
</dbReference>
<dbReference type="InterPro" id="IPR000292">
    <property type="entry name" value="For/NO2_transpt"/>
</dbReference>
<dbReference type="InterPro" id="IPR023271">
    <property type="entry name" value="Aquaporin-like"/>
</dbReference>
<proteinExistence type="predicted"/>
<feature type="transmembrane region" description="Helical" evidence="5">
    <location>
        <begin position="43"/>
        <end position="65"/>
    </location>
</feature>
<protein>
    <submittedName>
        <fullName evidence="6">Formate/nitrite transporter FocA, FNT family</fullName>
    </submittedName>
</protein>
<evidence type="ECO:0000256" key="4">
    <source>
        <dbReference type="ARBA" id="ARBA00023136"/>
    </source>
</evidence>
<dbReference type="OrthoDB" id="3374311at2"/>
<accession>A0A286H0Q8</accession>
<keyword evidence="2 5" id="KW-0812">Transmembrane</keyword>
<dbReference type="EMBL" id="OCNK01000003">
    <property type="protein sequence ID" value="SOE01331.1"/>
    <property type="molecule type" value="Genomic_DNA"/>
</dbReference>
<reference evidence="7" key="1">
    <citation type="submission" date="2017-09" db="EMBL/GenBank/DDBJ databases">
        <authorList>
            <person name="Varghese N."/>
            <person name="Submissions S."/>
        </authorList>
    </citation>
    <scope>NUCLEOTIDE SEQUENCE [LARGE SCALE GENOMIC DNA]</scope>
    <source>
        <strain evidence="7">DSM 44270</strain>
    </source>
</reference>
<gene>
    <name evidence="6" type="ORF">SAMN06272739_3091</name>
</gene>
<feature type="transmembrane region" description="Helical" evidence="5">
    <location>
        <begin position="71"/>
        <end position="88"/>
    </location>
</feature>
<name>A0A286H0Q8_9ACTN</name>
<keyword evidence="4 5" id="KW-0472">Membrane</keyword>
<keyword evidence="7" id="KW-1185">Reference proteome</keyword>
<dbReference type="AlphaFoldDB" id="A0A286H0Q8"/>
<dbReference type="GO" id="GO:0005886">
    <property type="term" value="C:plasma membrane"/>
    <property type="evidence" value="ECO:0007669"/>
    <property type="project" value="TreeGrafter"/>
</dbReference>
<dbReference type="GO" id="GO:0015499">
    <property type="term" value="F:formate transmembrane transporter activity"/>
    <property type="evidence" value="ECO:0007669"/>
    <property type="project" value="TreeGrafter"/>
</dbReference>
<dbReference type="Proteomes" id="UP000219482">
    <property type="component" value="Unassembled WGS sequence"/>
</dbReference>
<dbReference type="RefSeq" id="WP_097184735.1">
    <property type="nucleotide sequence ID" value="NZ_OCNK01000003.1"/>
</dbReference>
<feature type="transmembrane region" description="Helical" evidence="5">
    <location>
        <begin position="117"/>
        <end position="141"/>
    </location>
</feature>
<feature type="transmembrane region" description="Helical" evidence="5">
    <location>
        <begin position="231"/>
        <end position="256"/>
    </location>
</feature>
<organism evidence="6 7">
    <name type="scientific">Blastococcus haudaquaticus</name>
    <dbReference type="NCBI Taxonomy" id="1938745"/>
    <lineage>
        <taxon>Bacteria</taxon>
        <taxon>Bacillati</taxon>
        <taxon>Actinomycetota</taxon>
        <taxon>Actinomycetes</taxon>
        <taxon>Geodermatophilales</taxon>
        <taxon>Geodermatophilaceae</taxon>
        <taxon>Blastococcus</taxon>
    </lineage>
</organism>